<dbReference type="PANTHER" id="PTHR47592">
    <property type="entry name" value="PBF68 PROTEIN"/>
    <property type="match status" value="1"/>
</dbReference>
<organism evidence="2 3">
    <name type="scientific">Linum trigynum</name>
    <dbReference type="NCBI Taxonomy" id="586398"/>
    <lineage>
        <taxon>Eukaryota</taxon>
        <taxon>Viridiplantae</taxon>
        <taxon>Streptophyta</taxon>
        <taxon>Embryophyta</taxon>
        <taxon>Tracheophyta</taxon>
        <taxon>Spermatophyta</taxon>
        <taxon>Magnoliopsida</taxon>
        <taxon>eudicotyledons</taxon>
        <taxon>Gunneridae</taxon>
        <taxon>Pentapetalae</taxon>
        <taxon>rosids</taxon>
        <taxon>fabids</taxon>
        <taxon>Malpighiales</taxon>
        <taxon>Linaceae</taxon>
        <taxon>Linum</taxon>
    </lineage>
</organism>
<evidence type="ECO:0000313" key="3">
    <source>
        <dbReference type="Proteomes" id="UP001497516"/>
    </source>
</evidence>
<dbReference type="PANTHER" id="PTHR47592:SF27">
    <property type="entry name" value="OS08G0421700 PROTEIN"/>
    <property type="match status" value="1"/>
</dbReference>
<dbReference type="Proteomes" id="UP001497516">
    <property type="component" value="Chromosome 9"/>
</dbReference>
<dbReference type="Pfam" id="PF22936">
    <property type="entry name" value="Pol_BBD"/>
    <property type="match status" value="1"/>
</dbReference>
<dbReference type="AlphaFoldDB" id="A0AAV2GJC2"/>
<evidence type="ECO:0000259" key="1">
    <source>
        <dbReference type="Pfam" id="PF22936"/>
    </source>
</evidence>
<accession>A0AAV2GJC2</accession>
<reference evidence="2 3" key="1">
    <citation type="submission" date="2024-04" db="EMBL/GenBank/DDBJ databases">
        <authorList>
            <person name="Fracassetti M."/>
        </authorList>
    </citation>
    <scope>NUCLEOTIDE SEQUENCE [LARGE SCALE GENOMIC DNA]</scope>
</reference>
<proteinExistence type="predicted"/>
<evidence type="ECO:0000313" key="2">
    <source>
        <dbReference type="EMBL" id="CAL1410367.1"/>
    </source>
</evidence>
<sequence length="142" mass="15331">MHYPSPTRPIARECFSTYEQIDGGHVSMANGAICKIVGRGSVGMRTHDGFVRTLNNVRHIPKMTKNLVSLSLLDDKGFSFKGESGVLSVYKGSKVILNGVKVGALYGLHGSILTCSVGDECIKLHLNDKFQHGLDLPNGLSC</sequence>
<keyword evidence="3" id="KW-1185">Reference proteome</keyword>
<protein>
    <recommendedName>
        <fullName evidence="1">Retrovirus-related Pol polyprotein from transposon TNT 1-94-like beta-barrel domain-containing protein</fullName>
    </recommendedName>
</protein>
<dbReference type="InterPro" id="IPR054722">
    <property type="entry name" value="PolX-like_BBD"/>
</dbReference>
<name>A0AAV2GJC2_9ROSI</name>
<dbReference type="EMBL" id="OZ034822">
    <property type="protein sequence ID" value="CAL1410367.1"/>
    <property type="molecule type" value="Genomic_DNA"/>
</dbReference>
<feature type="domain" description="Retrovirus-related Pol polyprotein from transposon TNT 1-94-like beta-barrel" evidence="1">
    <location>
        <begin position="12"/>
        <end position="78"/>
    </location>
</feature>
<gene>
    <name evidence="2" type="ORF">LTRI10_LOCUS49791</name>
</gene>